<keyword evidence="1" id="KW-0560">Oxidoreductase</keyword>
<feature type="binding site" evidence="1">
    <location>
        <begin position="37"/>
        <end position="41"/>
    </location>
    <ligand>
        <name>substrate</name>
    </ligand>
</feature>
<evidence type="ECO:0000256" key="2">
    <source>
        <dbReference type="SAM" id="MobiDB-lite"/>
    </source>
</evidence>
<comment type="cofactor">
    <cofactor evidence="1">
        <name>heme</name>
        <dbReference type="ChEBI" id="CHEBI:30413"/>
    </cofactor>
    <text evidence="1">Binds 1 heme group per subunit.</text>
</comment>
<dbReference type="Pfam" id="PF03301">
    <property type="entry name" value="Trp_dioxygenase"/>
    <property type="match status" value="2"/>
</dbReference>
<keyword evidence="1" id="KW-0223">Dioxygenase</keyword>
<dbReference type="SUPFAM" id="SSF140959">
    <property type="entry name" value="Indolic compounds 2,3-dioxygenase-like"/>
    <property type="match status" value="1"/>
</dbReference>
<evidence type="ECO:0000313" key="3">
    <source>
        <dbReference type="EMBL" id="AWO01250.1"/>
    </source>
</evidence>
<gene>
    <name evidence="1" type="primary">kynA</name>
    <name evidence="3" type="ORF">DLD77_05865</name>
</gene>
<dbReference type="HAMAP" id="MF_01972">
    <property type="entry name" value="T23O"/>
    <property type="match status" value="1"/>
</dbReference>
<keyword evidence="1" id="KW-0479">Metal-binding</keyword>
<keyword evidence="1" id="KW-0408">Iron</keyword>
<dbReference type="PANTHER" id="PTHR10138:SF0">
    <property type="entry name" value="TRYPTOPHAN 2,3-DIOXYGENASE"/>
    <property type="match status" value="1"/>
</dbReference>
<feature type="binding site" evidence="1">
    <location>
        <position position="109"/>
    </location>
    <ligand>
        <name>substrate</name>
    </ligand>
</feature>
<dbReference type="EMBL" id="CP029600">
    <property type="protein sequence ID" value="AWO01250.1"/>
    <property type="molecule type" value="Genomic_DNA"/>
</dbReference>
<dbReference type="PANTHER" id="PTHR10138">
    <property type="entry name" value="TRYPTOPHAN 2,3-DIOXYGENASE"/>
    <property type="match status" value="1"/>
</dbReference>
<dbReference type="RefSeq" id="WP_119077463.1">
    <property type="nucleotide sequence ID" value="NZ_CP029600.1"/>
</dbReference>
<comment type="subunit">
    <text evidence="1">Homotetramer.</text>
</comment>
<dbReference type="Gene3D" id="1.20.58.480">
    <property type="match status" value="1"/>
</dbReference>
<keyword evidence="4" id="KW-1185">Reference proteome</keyword>
<proteinExistence type="inferred from homology"/>
<feature type="binding site" evidence="1">
    <location>
        <position position="341"/>
    </location>
    <ligand>
        <name>substrate</name>
    </ligand>
</feature>
<feature type="region of interest" description="Disordered" evidence="2">
    <location>
        <begin position="243"/>
        <end position="278"/>
    </location>
</feature>
<comment type="function">
    <text evidence="1">Heme-dependent dioxygenase that catalyzes the oxidative cleavage of the L-tryptophan (L-Trp) pyrrole ring and converts L-tryptophan to N-formyl-L-kynurenine. Catalyzes the oxidative cleavage of the indole moiety.</text>
</comment>
<keyword evidence="1" id="KW-0823">Tryptophan catabolism</keyword>
<feature type="compositionally biased region" description="Low complexity" evidence="2">
    <location>
        <begin position="250"/>
        <end position="272"/>
    </location>
</feature>
<evidence type="ECO:0000256" key="1">
    <source>
        <dbReference type="HAMAP-Rule" id="MF_01972"/>
    </source>
</evidence>
<sequence length="390" mass="44442">MNTNVQYGDYLQLDKILNAQFPESDKYRQPAHDEMLFIVIHQAYELWFKQLLYETESVADILKKPVNDNSPELQTIVHRLSRMVTILKLLVQQIDVMETMTPMDFLDFRDMLRPASGFQSWQFKVLEARLGLQYEQRFGQEYYISQLQQDKVDMIRRAESEKSILTLVNEWLERMPFFNEPANWAHYNAELEEGAPSESNSTHIFWRHYRQVYQNSLAEAEQGNLAHFDAVFGNGNVAAGTPPEDGAALTAAAGGSDTAPGATTGTAPAAASEKSDMAVPRRLSPKACRAALFIMLYRGYPLLQLPFQLLNSLLETDEQLSTWRYRHMSMVHRMIGSRIGTGGSTGRNYLKGALDKHYIFADVAKLTSFLIERRKLPVLSPEMGRRLGFT</sequence>
<organism evidence="3 4">
    <name type="scientific">Chitinophaga alhagiae</name>
    <dbReference type="NCBI Taxonomy" id="2203219"/>
    <lineage>
        <taxon>Bacteria</taxon>
        <taxon>Pseudomonadati</taxon>
        <taxon>Bacteroidota</taxon>
        <taxon>Chitinophagia</taxon>
        <taxon>Chitinophagales</taxon>
        <taxon>Chitinophagaceae</taxon>
        <taxon>Chitinophaga</taxon>
    </lineage>
</organism>
<comment type="catalytic activity">
    <reaction evidence="1">
        <text>L-tryptophan + O2 = N-formyl-L-kynurenine</text>
        <dbReference type="Rhea" id="RHEA:24536"/>
        <dbReference type="ChEBI" id="CHEBI:15379"/>
        <dbReference type="ChEBI" id="CHEBI:57912"/>
        <dbReference type="ChEBI" id="CHEBI:58629"/>
        <dbReference type="EC" id="1.13.11.11"/>
    </reaction>
</comment>
<comment type="similarity">
    <text evidence="1">Belongs to the tryptophan 2,3-dioxygenase family.</text>
</comment>
<protein>
    <recommendedName>
        <fullName evidence="1">Tryptophan 2,3-dioxygenase</fullName>
        <shortName evidence="1">TDO</shortName>
        <ecNumber evidence="1">1.13.11.11</ecNumber>
    </recommendedName>
    <alternativeName>
        <fullName evidence="1">Tryptamin 2,3-dioxygenase</fullName>
    </alternativeName>
    <alternativeName>
        <fullName evidence="1">Tryptophan oxygenase</fullName>
        <shortName evidence="1">TO</shortName>
        <shortName evidence="1">TRPO</shortName>
    </alternativeName>
    <alternativeName>
        <fullName evidence="1">Tryptophan pyrrolase</fullName>
    </alternativeName>
    <alternativeName>
        <fullName evidence="1">Tryptophanase</fullName>
    </alternativeName>
</protein>
<comment type="pathway">
    <text evidence="1">Amino-acid degradation; L-tryptophan degradation via kynurenine pathway; L-kynurenine from L-tryptophan: step 1/2.</text>
</comment>
<reference evidence="3 4" key="1">
    <citation type="submission" date="2018-05" db="EMBL/GenBank/DDBJ databases">
        <title>Chitinophaga sp. nov., isolated from rhizosphere soil of Alhagi.</title>
        <authorList>
            <person name="Liu Y."/>
        </authorList>
    </citation>
    <scope>NUCLEOTIDE SEQUENCE [LARGE SCALE GENOMIC DNA]</scope>
    <source>
        <strain evidence="3 4">T22</strain>
    </source>
</reference>
<dbReference type="InterPro" id="IPR004981">
    <property type="entry name" value="Trp_2_3_dOase"/>
</dbReference>
<dbReference type="InterPro" id="IPR037217">
    <property type="entry name" value="Trp/Indoleamine_2_3_dOase-like"/>
</dbReference>
<evidence type="ECO:0000313" key="4">
    <source>
        <dbReference type="Proteomes" id="UP000246099"/>
    </source>
</evidence>
<name>A0ABM6WB70_9BACT</name>
<keyword evidence="1" id="KW-0349">Heme</keyword>
<comment type="caution">
    <text evidence="1">Lacks conserved residue(s) required for the propagation of feature annotation.</text>
</comment>
<dbReference type="Proteomes" id="UP000246099">
    <property type="component" value="Chromosome"/>
</dbReference>
<accession>A0ABM6WB70</accession>
<dbReference type="EC" id="1.13.11.11" evidence="1"/>
<feature type="binding site" description="axial binding residue" evidence="1">
    <location>
        <position position="327"/>
    </location>
    <ligand>
        <name>heme</name>
        <dbReference type="ChEBI" id="CHEBI:30413"/>
    </ligand>
    <ligandPart>
        <name>Fe</name>
        <dbReference type="ChEBI" id="CHEBI:18248"/>
    </ligandPart>
</feature>